<organism evidence="2 3">
    <name type="scientific">Phytophthora nicotianae P1976</name>
    <dbReference type="NCBI Taxonomy" id="1317066"/>
    <lineage>
        <taxon>Eukaryota</taxon>
        <taxon>Sar</taxon>
        <taxon>Stramenopiles</taxon>
        <taxon>Oomycota</taxon>
        <taxon>Peronosporomycetes</taxon>
        <taxon>Peronosporales</taxon>
        <taxon>Peronosporaceae</taxon>
        <taxon>Phytophthora</taxon>
    </lineage>
</organism>
<proteinExistence type="predicted"/>
<name>A0A081AD43_PHYNI</name>
<dbReference type="SUPFAM" id="SSF50630">
    <property type="entry name" value="Acid proteases"/>
    <property type="match status" value="1"/>
</dbReference>
<evidence type="ECO:0000256" key="1">
    <source>
        <dbReference type="SAM" id="MobiDB-lite"/>
    </source>
</evidence>
<feature type="region of interest" description="Disordered" evidence="1">
    <location>
        <begin position="71"/>
        <end position="100"/>
    </location>
</feature>
<feature type="non-terminal residue" evidence="2">
    <location>
        <position position="1"/>
    </location>
</feature>
<gene>
    <name evidence="2" type="ORF">F444_07873</name>
</gene>
<dbReference type="AlphaFoldDB" id="A0A081AD43"/>
<sequence>PPPGAYAGLSVNREFIAEPQSGKPQRASSHGTRCRRTARYSLFRLWKAAPLQARLSRGKITQTGLSQACPLGSLAEAKNPGPGERRGPVGAGRPTGEDLSLRERYAGGAYHGDLAPERLRTLESAKGSDGLLVVHGCVRGYDHPFRILVDSGASRNFARRRTVARNSNRLTDALRESKGNGAVSVRLADGKAVTVPNIQMDLAVKFEDFDSLEQFTVLDMDPYDMILGVPWLEKHEPWIGW</sequence>
<dbReference type="Gene3D" id="2.40.70.10">
    <property type="entry name" value="Acid Proteases"/>
    <property type="match status" value="1"/>
</dbReference>
<dbReference type="EMBL" id="ANJA01001497">
    <property type="protein sequence ID" value="ETO76804.1"/>
    <property type="molecule type" value="Genomic_DNA"/>
</dbReference>
<protein>
    <submittedName>
        <fullName evidence="2">Uncharacterized protein</fullName>
    </submittedName>
</protein>
<dbReference type="Pfam" id="PF08284">
    <property type="entry name" value="RVP_2"/>
    <property type="match status" value="1"/>
</dbReference>
<dbReference type="Proteomes" id="UP000028582">
    <property type="component" value="Unassembled WGS sequence"/>
</dbReference>
<dbReference type="CDD" id="cd00303">
    <property type="entry name" value="retropepsin_like"/>
    <property type="match status" value="1"/>
</dbReference>
<dbReference type="InterPro" id="IPR021109">
    <property type="entry name" value="Peptidase_aspartic_dom_sf"/>
</dbReference>
<evidence type="ECO:0000313" key="3">
    <source>
        <dbReference type="Proteomes" id="UP000028582"/>
    </source>
</evidence>
<accession>A0A081AD43</accession>
<comment type="caution">
    <text evidence="2">The sequence shown here is derived from an EMBL/GenBank/DDBJ whole genome shotgun (WGS) entry which is preliminary data.</text>
</comment>
<evidence type="ECO:0000313" key="2">
    <source>
        <dbReference type="EMBL" id="ETO76804.1"/>
    </source>
</evidence>
<reference evidence="2 3" key="1">
    <citation type="submission" date="2013-11" db="EMBL/GenBank/DDBJ databases">
        <title>The Genome Sequence of Phytophthora parasitica P1976.</title>
        <authorList>
            <consortium name="The Broad Institute Genomics Platform"/>
            <person name="Russ C."/>
            <person name="Tyler B."/>
            <person name="Panabieres F."/>
            <person name="Shan W."/>
            <person name="Tripathy S."/>
            <person name="Grunwald N."/>
            <person name="Machado M."/>
            <person name="Johnson C.S."/>
            <person name="Walker B."/>
            <person name="Young S."/>
            <person name="Zeng Q."/>
            <person name="Gargeya S."/>
            <person name="Fitzgerald M."/>
            <person name="Haas B."/>
            <person name="Abouelleil A."/>
            <person name="Allen A.W."/>
            <person name="Alvarado L."/>
            <person name="Arachchi H.M."/>
            <person name="Berlin A.M."/>
            <person name="Chapman S.B."/>
            <person name="Gainer-Dewar J."/>
            <person name="Goldberg J."/>
            <person name="Griggs A."/>
            <person name="Gujja S."/>
            <person name="Hansen M."/>
            <person name="Howarth C."/>
            <person name="Imamovic A."/>
            <person name="Ireland A."/>
            <person name="Larimer J."/>
            <person name="McCowan C."/>
            <person name="Murphy C."/>
            <person name="Pearson M."/>
            <person name="Poon T.W."/>
            <person name="Priest M."/>
            <person name="Roberts A."/>
            <person name="Saif S."/>
            <person name="Shea T."/>
            <person name="Sisk P."/>
            <person name="Sykes S."/>
            <person name="Wortman J."/>
            <person name="Nusbaum C."/>
            <person name="Birren B."/>
        </authorList>
    </citation>
    <scope>NUCLEOTIDE SEQUENCE [LARGE SCALE GENOMIC DNA]</scope>
    <source>
        <strain evidence="2 3">P1976</strain>
    </source>
</reference>